<comment type="caution">
    <text evidence="3">The sequence shown here is derived from an EMBL/GenBank/DDBJ whole genome shotgun (WGS) entry which is preliminary data.</text>
</comment>
<dbReference type="SUPFAM" id="SSF55073">
    <property type="entry name" value="Nucleotide cyclase"/>
    <property type="match status" value="1"/>
</dbReference>
<dbReference type="Pfam" id="PF00990">
    <property type="entry name" value="GGDEF"/>
    <property type="match status" value="1"/>
</dbReference>
<dbReference type="PROSITE" id="PS50887">
    <property type="entry name" value="GGDEF"/>
    <property type="match status" value="1"/>
</dbReference>
<protein>
    <submittedName>
        <fullName evidence="3">Diguanylate cyclase</fullName>
    </submittedName>
</protein>
<evidence type="ECO:0000313" key="3">
    <source>
        <dbReference type="EMBL" id="HIR14577.1"/>
    </source>
</evidence>
<dbReference type="GO" id="GO:0005886">
    <property type="term" value="C:plasma membrane"/>
    <property type="evidence" value="ECO:0007669"/>
    <property type="project" value="TreeGrafter"/>
</dbReference>
<dbReference type="GO" id="GO:1902201">
    <property type="term" value="P:negative regulation of bacterial-type flagellum-dependent cell motility"/>
    <property type="evidence" value="ECO:0007669"/>
    <property type="project" value="TreeGrafter"/>
</dbReference>
<name>A0A9D1DAK9_9FIRM</name>
<feature type="non-terminal residue" evidence="3">
    <location>
        <position position="624"/>
    </location>
</feature>
<accession>A0A9D1DAK9</accession>
<dbReference type="CDD" id="cd01949">
    <property type="entry name" value="GGDEF"/>
    <property type="match status" value="1"/>
</dbReference>
<sequence>MKKTENVRWGKSMVTTIIMILLVVAASFGAINYIGHTEEEKCFEMLYQEADNLGDTIVMYAESDRKELRMLASVIAKYEEPDDTDLWDLLDSYTTTGMMSRIELLLPDNTVLVQGGTSIDARGTLSFEKESALGEHITDRETDLRDSGNYIVRHYVPVIREGKTVAMLYGVIELGSFPEDLNMKPYSGKGALYIIDGSTGDFLVDTWHSGDGGNIWEMGKREMAPGYDPQQMKQGLTDGDSRYVVFVSRTAGEYLYFYYKPMEINHWRIAVSVPESVVFESADEIERILNCFLLFELCCFIVYFLWMIRYVRKVTGEKQRQLETINNIYDVEKLLFNAHEKEENINAALEKIGGIMQADKAGFWIVEQSWGNAAFLWEKEQPAEKHKENVGKEHISRLLTYFLAGNSELEVYSEKALRRMFPEMKQNGLVNLAAIPVEDLEGKICGILEACNIKNRHSPTTLLKNMKFSFGMFCHNLEIYTQIQEQGSRDALTGLYNRNRYESDLLRIYAEHKAALACVYIDVNGLHEMNNASGHDTGDKMLRTVAREIRKCFDTEYSYRFGGDEFIIFIPGTPETIIKKQSEAFTAALVREDYHVSLGIQYETEVSSMAALIKAAEKKMYFEK</sequence>
<dbReference type="GO" id="GO:0052621">
    <property type="term" value="F:diguanylate cyclase activity"/>
    <property type="evidence" value="ECO:0007669"/>
    <property type="project" value="TreeGrafter"/>
</dbReference>
<feature type="domain" description="GGDEF" evidence="2">
    <location>
        <begin position="514"/>
        <end position="624"/>
    </location>
</feature>
<dbReference type="InterPro" id="IPR043128">
    <property type="entry name" value="Rev_trsase/Diguanyl_cyclase"/>
</dbReference>
<evidence type="ECO:0000259" key="2">
    <source>
        <dbReference type="PROSITE" id="PS50887"/>
    </source>
</evidence>
<reference evidence="3" key="2">
    <citation type="journal article" date="2021" name="PeerJ">
        <title>Extensive microbial diversity within the chicken gut microbiome revealed by metagenomics and culture.</title>
        <authorList>
            <person name="Gilroy R."/>
            <person name="Ravi A."/>
            <person name="Getino M."/>
            <person name="Pursley I."/>
            <person name="Horton D.L."/>
            <person name="Alikhan N.F."/>
            <person name="Baker D."/>
            <person name="Gharbi K."/>
            <person name="Hall N."/>
            <person name="Watson M."/>
            <person name="Adriaenssens E.M."/>
            <person name="Foster-Nyarko E."/>
            <person name="Jarju S."/>
            <person name="Secka A."/>
            <person name="Antonio M."/>
            <person name="Oren A."/>
            <person name="Chaudhuri R.R."/>
            <person name="La Ragione R."/>
            <person name="Hildebrand F."/>
            <person name="Pallen M.J."/>
        </authorList>
    </citation>
    <scope>NUCLEOTIDE SEQUENCE</scope>
    <source>
        <strain evidence="3">ChiSjej4B22-8148</strain>
    </source>
</reference>
<keyword evidence="1" id="KW-0472">Membrane</keyword>
<keyword evidence="1" id="KW-1133">Transmembrane helix</keyword>
<dbReference type="AlphaFoldDB" id="A0A9D1DAK9"/>
<evidence type="ECO:0000256" key="1">
    <source>
        <dbReference type="SAM" id="Phobius"/>
    </source>
</evidence>
<proteinExistence type="predicted"/>
<dbReference type="NCBIfam" id="TIGR00254">
    <property type="entry name" value="GGDEF"/>
    <property type="match status" value="1"/>
</dbReference>
<dbReference type="PANTHER" id="PTHR45138">
    <property type="entry name" value="REGULATORY COMPONENTS OF SENSORY TRANSDUCTION SYSTEM"/>
    <property type="match status" value="1"/>
</dbReference>
<dbReference type="Gene3D" id="3.30.450.20">
    <property type="entry name" value="PAS domain"/>
    <property type="match status" value="1"/>
</dbReference>
<dbReference type="Proteomes" id="UP000886757">
    <property type="component" value="Unassembled WGS sequence"/>
</dbReference>
<dbReference type="InterPro" id="IPR029787">
    <property type="entry name" value="Nucleotide_cyclase"/>
</dbReference>
<reference evidence="3" key="1">
    <citation type="submission" date="2020-10" db="EMBL/GenBank/DDBJ databases">
        <authorList>
            <person name="Gilroy R."/>
        </authorList>
    </citation>
    <scope>NUCLEOTIDE SEQUENCE</scope>
    <source>
        <strain evidence="3">ChiSjej4B22-8148</strain>
    </source>
</reference>
<organism evidence="3 4">
    <name type="scientific">Candidatus Choladousia intestinavium</name>
    <dbReference type="NCBI Taxonomy" id="2840727"/>
    <lineage>
        <taxon>Bacteria</taxon>
        <taxon>Bacillati</taxon>
        <taxon>Bacillota</taxon>
        <taxon>Clostridia</taxon>
        <taxon>Lachnospirales</taxon>
        <taxon>Lachnospiraceae</taxon>
        <taxon>Lachnospiraceae incertae sedis</taxon>
        <taxon>Candidatus Choladousia</taxon>
    </lineage>
</organism>
<dbReference type="InterPro" id="IPR000160">
    <property type="entry name" value="GGDEF_dom"/>
</dbReference>
<dbReference type="Gene3D" id="3.30.70.270">
    <property type="match status" value="1"/>
</dbReference>
<evidence type="ECO:0000313" key="4">
    <source>
        <dbReference type="Proteomes" id="UP000886757"/>
    </source>
</evidence>
<dbReference type="InterPro" id="IPR050469">
    <property type="entry name" value="Diguanylate_Cyclase"/>
</dbReference>
<gene>
    <name evidence="3" type="ORF">IAB31_11720</name>
</gene>
<keyword evidence="1" id="KW-0812">Transmembrane</keyword>
<feature type="transmembrane region" description="Helical" evidence="1">
    <location>
        <begin position="12"/>
        <end position="35"/>
    </location>
</feature>
<dbReference type="GO" id="GO:0043709">
    <property type="term" value="P:cell adhesion involved in single-species biofilm formation"/>
    <property type="evidence" value="ECO:0007669"/>
    <property type="project" value="TreeGrafter"/>
</dbReference>
<dbReference type="PANTHER" id="PTHR45138:SF23">
    <property type="entry name" value="SIGNALING PROTEIN"/>
    <property type="match status" value="1"/>
</dbReference>
<dbReference type="SMART" id="SM00267">
    <property type="entry name" value="GGDEF"/>
    <property type="match status" value="1"/>
</dbReference>
<dbReference type="EMBL" id="DVGK01000133">
    <property type="protein sequence ID" value="HIR14577.1"/>
    <property type="molecule type" value="Genomic_DNA"/>
</dbReference>